<dbReference type="InterPro" id="IPR025979">
    <property type="entry name" value="ChrR-like_cupin_dom"/>
</dbReference>
<dbReference type="InterPro" id="IPR014710">
    <property type="entry name" value="RmlC-like_jellyroll"/>
</dbReference>
<dbReference type="NCBIfam" id="TIGR02451">
    <property type="entry name" value="anti_sig_ChrR"/>
    <property type="match status" value="1"/>
</dbReference>
<dbReference type="OrthoDB" id="2988517at2"/>
<dbReference type="KEGG" id="osg:BST96_04465"/>
<dbReference type="SUPFAM" id="SSF51182">
    <property type="entry name" value="RmlC-like cupins"/>
    <property type="match status" value="1"/>
</dbReference>
<evidence type="ECO:0000313" key="3">
    <source>
        <dbReference type="Proteomes" id="UP000193450"/>
    </source>
</evidence>
<organism evidence="2 3">
    <name type="scientific">Oceanicoccus sagamiensis</name>
    <dbReference type="NCBI Taxonomy" id="716816"/>
    <lineage>
        <taxon>Bacteria</taxon>
        <taxon>Pseudomonadati</taxon>
        <taxon>Pseudomonadota</taxon>
        <taxon>Gammaproteobacteria</taxon>
        <taxon>Cellvibrionales</taxon>
        <taxon>Spongiibacteraceae</taxon>
        <taxon>Oceanicoccus</taxon>
    </lineage>
</organism>
<name>A0A1X9N5Q0_9GAMM</name>
<feature type="domain" description="ChrR-like cupin" evidence="1">
    <location>
        <begin position="101"/>
        <end position="193"/>
    </location>
</feature>
<gene>
    <name evidence="2" type="ORF">BST96_04465</name>
</gene>
<dbReference type="CDD" id="cd20301">
    <property type="entry name" value="cupin_ChrR"/>
    <property type="match status" value="1"/>
</dbReference>
<dbReference type="InterPro" id="IPR012807">
    <property type="entry name" value="Anti-sigma_ChrR"/>
</dbReference>
<dbReference type="InterPro" id="IPR041916">
    <property type="entry name" value="Anti_sigma_zinc_sf"/>
</dbReference>
<dbReference type="Gene3D" id="2.60.120.10">
    <property type="entry name" value="Jelly Rolls"/>
    <property type="match status" value="1"/>
</dbReference>
<evidence type="ECO:0000313" key="2">
    <source>
        <dbReference type="EMBL" id="ARN73430.1"/>
    </source>
</evidence>
<reference evidence="2 3" key="1">
    <citation type="submission" date="2016-11" db="EMBL/GenBank/DDBJ databases">
        <title>Trade-off between light-utilization and light-protection in marine flavobacteria.</title>
        <authorList>
            <person name="Kumagai Y."/>
        </authorList>
    </citation>
    <scope>NUCLEOTIDE SEQUENCE [LARGE SCALE GENOMIC DNA]</scope>
    <source>
        <strain evidence="2 3">NBRC 107125</strain>
    </source>
</reference>
<dbReference type="RefSeq" id="WP_085757543.1">
    <property type="nucleotide sequence ID" value="NZ_CP019343.1"/>
</dbReference>
<dbReference type="EMBL" id="CP019343">
    <property type="protein sequence ID" value="ARN73430.1"/>
    <property type="molecule type" value="Genomic_DNA"/>
</dbReference>
<sequence>MANHHPAPELLTAFSAGSLQLSHALCVSTHLERCDECRANLMRLNSMGAKMMEDLKPARASEDLKSSVLAMLDDAPKEEPAVINRDSRIPRALQQFIPDDYDSLQWHHVSPSIQAAKLVTDSNGSKVEMLRIKPGGQVPSHTHTGDEYTLLLEGSFSDESGIYKEGDFVVRDGRHKHKPMVTEDKECICLTVTDAPIEFTGFFTRWLNPILRRDHFAH</sequence>
<evidence type="ECO:0000259" key="1">
    <source>
        <dbReference type="Pfam" id="PF12973"/>
    </source>
</evidence>
<dbReference type="Gene3D" id="1.10.10.1320">
    <property type="entry name" value="Anti-sigma factor, zinc-finger domain"/>
    <property type="match status" value="1"/>
</dbReference>
<accession>A0A1X9N5Q0</accession>
<proteinExistence type="predicted"/>
<dbReference type="STRING" id="716816.BST96_04465"/>
<dbReference type="Pfam" id="PF12973">
    <property type="entry name" value="Cupin_7"/>
    <property type="match status" value="1"/>
</dbReference>
<protein>
    <submittedName>
        <fullName evidence="2">Anti-sigma factor</fullName>
    </submittedName>
</protein>
<dbReference type="InterPro" id="IPR011051">
    <property type="entry name" value="RmlC_Cupin_sf"/>
</dbReference>
<keyword evidence="3" id="KW-1185">Reference proteome</keyword>
<dbReference type="AlphaFoldDB" id="A0A1X9N5Q0"/>
<dbReference type="Proteomes" id="UP000193450">
    <property type="component" value="Chromosome"/>
</dbReference>